<dbReference type="EMBL" id="VDMD01000001">
    <property type="protein sequence ID" value="TRM70600.1"/>
    <property type="molecule type" value="Genomic_DNA"/>
</dbReference>
<gene>
    <name evidence="2" type="ORF">BD626DRAFT_393505</name>
</gene>
<dbReference type="Proteomes" id="UP000320762">
    <property type="component" value="Unassembled WGS sequence"/>
</dbReference>
<comment type="caution">
    <text evidence="2">The sequence shown here is derived from an EMBL/GenBank/DDBJ whole genome shotgun (WGS) entry which is preliminary data.</text>
</comment>
<evidence type="ECO:0000313" key="3">
    <source>
        <dbReference type="Proteomes" id="UP000320762"/>
    </source>
</evidence>
<evidence type="ECO:0000256" key="1">
    <source>
        <dbReference type="SAM" id="MobiDB-lite"/>
    </source>
</evidence>
<reference evidence="2 3" key="1">
    <citation type="journal article" date="2019" name="New Phytol.">
        <title>Comparative genomics reveals unique wood-decay strategies and fruiting body development in the Schizophyllaceae.</title>
        <authorList>
            <person name="Almasi E."/>
            <person name="Sahu N."/>
            <person name="Krizsan K."/>
            <person name="Balint B."/>
            <person name="Kovacs G.M."/>
            <person name="Kiss B."/>
            <person name="Cseklye J."/>
            <person name="Drula E."/>
            <person name="Henrissat B."/>
            <person name="Nagy I."/>
            <person name="Chovatia M."/>
            <person name="Adam C."/>
            <person name="LaButti K."/>
            <person name="Lipzen A."/>
            <person name="Riley R."/>
            <person name="Grigoriev I.V."/>
            <person name="Nagy L.G."/>
        </authorList>
    </citation>
    <scope>NUCLEOTIDE SEQUENCE [LARGE SCALE GENOMIC DNA]</scope>
    <source>
        <strain evidence="2 3">NL-1724</strain>
    </source>
</reference>
<evidence type="ECO:0000313" key="2">
    <source>
        <dbReference type="EMBL" id="TRM70600.1"/>
    </source>
</evidence>
<protein>
    <submittedName>
        <fullName evidence="2">Uncharacterized protein</fullName>
    </submittedName>
</protein>
<name>A0A550D0N1_9AGAR</name>
<dbReference type="AlphaFoldDB" id="A0A550D0N1"/>
<feature type="region of interest" description="Disordered" evidence="1">
    <location>
        <begin position="73"/>
        <end position="96"/>
    </location>
</feature>
<proteinExistence type="predicted"/>
<sequence length="96" mass="10716">MSHQWYGFWEMSWDSLEGADEHTQALIEEAGAAVLEQEGYKSLDDLPAKQEVFCPADHVLATSERSQRFFLENGISPPEGANRHYDLTPSSSATQA</sequence>
<keyword evidence="3" id="KW-1185">Reference proteome</keyword>
<accession>A0A550D0N1</accession>
<organism evidence="2 3">
    <name type="scientific">Schizophyllum amplum</name>
    <dbReference type="NCBI Taxonomy" id="97359"/>
    <lineage>
        <taxon>Eukaryota</taxon>
        <taxon>Fungi</taxon>
        <taxon>Dikarya</taxon>
        <taxon>Basidiomycota</taxon>
        <taxon>Agaricomycotina</taxon>
        <taxon>Agaricomycetes</taxon>
        <taxon>Agaricomycetidae</taxon>
        <taxon>Agaricales</taxon>
        <taxon>Schizophyllaceae</taxon>
        <taxon>Schizophyllum</taxon>
    </lineage>
</organism>